<keyword evidence="2" id="KW-1185">Reference proteome</keyword>
<sequence length="104" mass="11304">MFEDKPNVLPPGVKDDCFTLAALEDDLIIFFLQLASSKEDGLGDESRVGLKEDDGDRMTGLAVVRLTKRKGDAKAKGVESSNMVVPRTDVRVKHCTSVAGLRVI</sequence>
<dbReference type="EMBL" id="VIEB01000707">
    <property type="protein sequence ID" value="TQD82798.1"/>
    <property type="molecule type" value="Genomic_DNA"/>
</dbReference>
<evidence type="ECO:0000313" key="2">
    <source>
        <dbReference type="Proteomes" id="UP000315295"/>
    </source>
</evidence>
<comment type="caution">
    <text evidence="1">The sequence shown here is derived from an EMBL/GenBank/DDBJ whole genome shotgun (WGS) entry which is preliminary data.</text>
</comment>
<name>A0A540L8I3_MALBA</name>
<dbReference type="Proteomes" id="UP000315295">
    <property type="component" value="Unassembled WGS sequence"/>
</dbReference>
<protein>
    <submittedName>
        <fullName evidence="1">Uncharacterized protein</fullName>
    </submittedName>
</protein>
<reference evidence="1 2" key="1">
    <citation type="journal article" date="2019" name="G3 (Bethesda)">
        <title>Sequencing of a Wild Apple (Malus baccata) Genome Unravels the Differences Between Cultivated and Wild Apple Species Regarding Disease Resistance and Cold Tolerance.</title>
        <authorList>
            <person name="Chen X."/>
        </authorList>
    </citation>
    <scope>NUCLEOTIDE SEQUENCE [LARGE SCALE GENOMIC DNA]</scope>
    <source>
        <strain evidence="2">cv. Shandingzi</strain>
        <tissue evidence="1">Leaves</tissue>
    </source>
</reference>
<proteinExistence type="predicted"/>
<organism evidence="1 2">
    <name type="scientific">Malus baccata</name>
    <name type="common">Siberian crab apple</name>
    <name type="synonym">Pyrus baccata</name>
    <dbReference type="NCBI Taxonomy" id="106549"/>
    <lineage>
        <taxon>Eukaryota</taxon>
        <taxon>Viridiplantae</taxon>
        <taxon>Streptophyta</taxon>
        <taxon>Embryophyta</taxon>
        <taxon>Tracheophyta</taxon>
        <taxon>Spermatophyta</taxon>
        <taxon>Magnoliopsida</taxon>
        <taxon>eudicotyledons</taxon>
        <taxon>Gunneridae</taxon>
        <taxon>Pentapetalae</taxon>
        <taxon>rosids</taxon>
        <taxon>fabids</taxon>
        <taxon>Rosales</taxon>
        <taxon>Rosaceae</taxon>
        <taxon>Amygdaloideae</taxon>
        <taxon>Maleae</taxon>
        <taxon>Malus</taxon>
    </lineage>
</organism>
<gene>
    <name evidence="1" type="ORF">C1H46_031628</name>
</gene>
<evidence type="ECO:0000313" key="1">
    <source>
        <dbReference type="EMBL" id="TQD82798.1"/>
    </source>
</evidence>
<accession>A0A540L8I3</accession>
<dbReference type="AlphaFoldDB" id="A0A540L8I3"/>